<dbReference type="PANTHER" id="PTHR11373:SF4">
    <property type="entry name" value="DEOXYNUCLEOSIDE TRIPHOSPHATE TRIPHOSPHOHYDROLASE SAMHD1"/>
    <property type="match status" value="1"/>
</dbReference>
<dbReference type="PANTHER" id="PTHR11373">
    <property type="entry name" value="DEOXYNUCLEOSIDE TRIPHOSPHATE TRIPHOSPHOHYDROLASE"/>
    <property type="match status" value="1"/>
</dbReference>
<sequence length="483" mass="55748">MQNKMSEKSYSSEMIMDSIHGAISLFEHEIMIIDHPLFQRQRFISQNDVLQFTFMGSTHTRFSHSIGALHVAQRMFKQIITNKIIAHERATPGFKISDEQNSAVEYLCKCLRLAVLMHDTGHGAFSHQAEKSRIVKSILEEKGCFEALWQDCDISDIYTKSQSPLYHEHYSVRAAYEIMKDVEIKYAGINYVDVLNIMETTDGLISDKFKMACDSIWSLFTEKTEDCNKNEINKHGNILNMLRCILSGEFDADKADYLLRDSMHSGANLGKFDLDALINSLGASWIEDEDSLRLTISKKGIGSLEDMIFSRFQMYSHVYNHKTVNGVELQLHLSIDEILSDDKNAKQMHAFMTDINEFAYLTDCFFWEKFRERARADKNSACYGLINRIKIPFLGTFKDMNEKQIEEKKSDIAISTGIDVREIHASTHTARFSKINNDFKDIMIEIKDPISMKKSFKRICEVSDFFEKFSNMRNTSFHRRSIG</sequence>
<keyword evidence="2" id="KW-0378">Hydrolase</keyword>
<feature type="domain" description="HD/PDEase" evidence="1">
    <location>
        <begin position="57"/>
        <end position="267"/>
    </location>
</feature>
<dbReference type="Proteomes" id="UP000241986">
    <property type="component" value="Unassembled WGS sequence"/>
</dbReference>
<dbReference type="SUPFAM" id="SSF109604">
    <property type="entry name" value="HD-domain/PDEase-like"/>
    <property type="match status" value="1"/>
</dbReference>
<name>A0A2T4MZX3_AERVE</name>
<dbReference type="CDD" id="cd00077">
    <property type="entry name" value="HDc"/>
    <property type="match status" value="1"/>
</dbReference>
<protein>
    <submittedName>
        <fullName evidence="2">Phosphohydrolase</fullName>
    </submittedName>
</protein>
<dbReference type="RefSeq" id="WP_107684021.1">
    <property type="nucleotide sequence ID" value="NZ_PZKL01000037.1"/>
</dbReference>
<dbReference type="InterPro" id="IPR050135">
    <property type="entry name" value="dGTPase-like"/>
</dbReference>
<gene>
    <name evidence="2" type="ORF">DAA48_16415</name>
</gene>
<dbReference type="GO" id="GO:0008832">
    <property type="term" value="F:dGTPase activity"/>
    <property type="evidence" value="ECO:0007669"/>
    <property type="project" value="TreeGrafter"/>
</dbReference>
<dbReference type="InterPro" id="IPR003607">
    <property type="entry name" value="HD/PDEase_dom"/>
</dbReference>
<comment type="caution">
    <text evidence="2">The sequence shown here is derived from an EMBL/GenBank/DDBJ whole genome shotgun (WGS) entry which is preliminary data.</text>
</comment>
<evidence type="ECO:0000313" key="2">
    <source>
        <dbReference type="EMBL" id="PTH80138.1"/>
    </source>
</evidence>
<evidence type="ECO:0000259" key="1">
    <source>
        <dbReference type="SMART" id="SM00471"/>
    </source>
</evidence>
<organism evidence="2 3">
    <name type="scientific">Aeromonas veronii</name>
    <dbReference type="NCBI Taxonomy" id="654"/>
    <lineage>
        <taxon>Bacteria</taxon>
        <taxon>Pseudomonadati</taxon>
        <taxon>Pseudomonadota</taxon>
        <taxon>Gammaproteobacteria</taxon>
        <taxon>Aeromonadales</taxon>
        <taxon>Aeromonadaceae</taxon>
        <taxon>Aeromonas</taxon>
    </lineage>
</organism>
<reference evidence="2 3" key="1">
    <citation type="submission" date="2018-03" db="EMBL/GenBank/DDBJ databases">
        <title>Aeromonas veronii whole genome sequencing and analysis.</title>
        <authorList>
            <person name="Xie H."/>
            <person name="Liu T."/>
            <person name="Wang K."/>
        </authorList>
    </citation>
    <scope>NUCLEOTIDE SEQUENCE [LARGE SCALE GENOMIC DNA]</scope>
    <source>
        <strain evidence="2 3">XH.VA.1</strain>
    </source>
</reference>
<dbReference type="GO" id="GO:0006203">
    <property type="term" value="P:dGTP catabolic process"/>
    <property type="evidence" value="ECO:0007669"/>
    <property type="project" value="TreeGrafter"/>
</dbReference>
<dbReference type="AlphaFoldDB" id="A0A2T4MZX3"/>
<dbReference type="InterPro" id="IPR045509">
    <property type="entry name" value="HD_assoc_2"/>
</dbReference>
<evidence type="ECO:0000313" key="3">
    <source>
        <dbReference type="Proteomes" id="UP000241986"/>
    </source>
</evidence>
<dbReference type="SMART" id="SM00471">
    <property type="entry name" value="HDc"/>
    <property type="match status" value="1"/>
</dbReference>
<accession>A0A2T4MZX3</accession>
<proteinExistence type="predicted"/>
<dbReference type="Pfam" id="PF19276">
    <property type="entry name" value="HD_assoc_2"/>
    <property type="match status" value="1"/>
</dbReference>
<dbReference type="Gene3D" id="1.10.3210.10">
    <property type="entry name" value="Hypothetical protein af1432"/>
    <property type="match status" value="1"/>
</dbReference>
<dbReference type="EMBL" id="PZKL01000037">
    <property type="protein sequence ID" value="PTH80138.1"/>
    <property type="molecule type" value="Genomic_DNA"/>
</dbReference>